<accession>A0ABP9QUM8</accession>
<organism evidence="1 2">
    <name type="scientific">Pseudonocardia eucalypti</name>
    <dbReference type="NCBI Taxonomy" id="648755"/>
    <lineage>
        <taxon>Bacteria</taxon>
        <taxon>Bacillati</taxon>
        <taxon>Actinomycetota</taxon>
        <taxon>Actinomycetes</taxon>
        <taxon>Pseudonocardiales</taxon>
        <taxon>Pseudonocardiaceae</taxon>
        <taxon>Pseudonocardia</taxon>
    </lineage>
</organism>
<evidence type="ECO:0000313" key="1">
    <source>
        <dbReference type="EMBL" id="GAA5167863.1"/>
    </source>
</evidence>
<comment type="caution">
    <text evidence="1">The sequence shown here is derived from an EMBL/GenBank/DDBJ whole genome shotgun (WGS) entry which is preliminary data.</text>
</comment>
<keyword evidence="2" id="KW-1185">Reference proteome</keyword>
<evidence type="ECO:0000313" key="2">
    <source>
        <dbReference type="Proteomes" id="UP001428817"/>
    </source>
</evidence>
<dbReference type="Proteomes" id="UP001428817">
    <property type="component" value="Unassembled WGS sequence"/>
</dbReference>
<reference evidence="2" key="1">
    <citation type="journal article" date="2019" name="Int. J. Syst. Evol. Microbiol.">
        <title>The Global Catalogue of Microorganisms (GCM) 10K type strain sequencing project: providing services to taxonomists for standard genome sequencing and annotation.</title>
        <authorList>
            <consortium name="The Broad Institute Genomics Platform"/>
            <consortium name="The Broad Institute Genome Sequencing Center for Infectious Disease"/>
            <person name="Wu L."/>
            <person name="Ma J."/>
        </authorList>
    </citation>
    <scope>NUCLEOTIDE SEQUENCE [LARGE SCALE GENOMIC DNA]</scope>
    <source>
        <strain evidence="2">JCM 18303</strain>
    </source>
</reference>
<name>A0ABP9QUM8_9PSEU</name>
<dbReference type="EMBL" id="BAABJP010000039">
    <property type="protein sequence ID" value="GAA5167863.1"/>
    <property type="molecule type" value="Genomic_DNA"/>
</dbReference>
<protein>
    <recommendedName>
        <fullName evidence="3">Basic secretory peptidase family protein</fullName>
    </recommendedName>
</protein>
<dbReference type="SUPFAM" id="SSF55486">
    <property type="entry name" value="Metalloproteases ('zincins'), catalytic domain"/>
    <property type="match status" value="1"/>
</dbReference>
<sequence length="420" mass="45028">MLVLIASLIVAVFGAGMPTGPHVIDRTVAPSEEAKAGVTDLLRRRAEAIRARDRAGFAATLDPKAAPEFRDAQLALFANLAAVPLASWEYLFDAADPSDVPRSQVDRSADEVWAPRTELRYALAGADLEVTGRPAGYLYLRRGDSWYLASDTALDEVGRPTWRGVWDFGPCHVARAEHGLVIGHPASAPLIDLLAKELDGSVAAVTAVWGPGWPGRVAVLVPGGPAELRALLGPRDPADSIAAITLADRVDRAAGKAWGQRVVINPGQSVQLGPTAVRVVLRHEITHVAAQVATDDRAPLWLKEGFAEYVGYLDSGLAIAEAAPALLEQARREQLPDYPPPDGAFRGPGLMLAYQQSWSLMRLVGERVGPKGVVGLYRSLAAEPGATAQPRLDQTLRATLGKDLDDLMDDWHDELADEVE</sequence>
<evidence type="ECO:0008006" key="3">
    <source>
        <dbReference type="Google" id="ProtNLM"/>
    </source>
</evidence>
<proteinExistence type="predicted"/>
<gene>
    <name evidence="1" type="ORF">GCM10023321_61120</name>
</gene>
<dbReference type="RefSeq" id="WP_185065302.1">
    <property type="nucleotide sequence ID" value="NZ_BAABJP010000039.1"/>
</dbReference>